<dbReference type="AlphaFoldDB" id="A0AAV8VEL2"/>
<evidence type="ECO:0000313" key="2">
    <source>
        <dbReference type="Proteomes" id="UP001159042"/>
    </source>
</evidence>
<dbReference type="EMBL" id="JANEYG010000124">
    <property type="protein sequence ID" value="KAJ8912507.1"/>
    <property type="molecule type" value="Genomic_DNA"/>
</dbReference>
<proteinExistence type="predicted"/>
<organism evidence="1 2">
    <name type="scientific">Exocentrus adspersus</name>
    <dbReference type="NCBI Taxonomy" id="1586481"/>
    <lineage>
        <taxon>Eukaryota</taxon>
        <taxon>Metazoa</taxon>
        <taxon>Ecdysozoa</taxon>
        <taxon>Arthropoda</taxon>
        <taxon>Hexapoda</taxon>
        <taxon>Insecta</taxon>
        <taxon>Pterygota</taxon>
        <taxon>Neoptera</taxon>
        <taxon>Endopterygota</taxon>
        <taxon>Coleoptera</taxon>
        <taxon>Polyphaga</taxon>
        <taxon>Cucujiformia</taxon>
        <taxon>Chrysomeloidea</taxon>
        <taxon>Cerambycidae</taxon>
        <taxon>Lamiinae</taxon>
        <taxon>Acanthocinini</taxon>
        <taxon>Exocentrus</taxon>
    </lineage>
</organism>
<dbReference type="PANTHER" id="PTHR47326">
    <property type="entry name" value="TRANSPOSABLE ELEMENT TC3 TRANSPOSASE-LIKE PROTEIN"/>
    <property type="match status" value="1"/>
</dbReference>
<keyword evidence="2" id="KW-1185">Reference proteome</keyword>
<dbReference type="Gene3D" id="3.30.420.10">
    <property type="entry name" value="Ribonuclease H-like superfamily/Ribonuclease H"/>
    <property type="match status" value="1"/>
</dbReference>
<sequence>MAILNLYKFHPYHTTLYQELHGQDFENRATFCNWVITQMQENDRFLNNVVFSDKTTFHNCGQVKTASGGSSYEVTEARPHLKICRYPLYRVNRKRETACFTLHIVDTYMHAPLKQADILLELRPIYFGLLIEFASSWHLGGLWASPLDDQVELYSSSLGDGKSDNRYDGHYFLMSTFIEDWQIVETLHCGRS</sequence>
<comment type="caution">
    <text evidence="1">The sequence shown here is derived from an EMBL/GenBank/DDBJ whole genome shotgun (WGS) entry which is preliminary data.</text>
</comment>
<protein>
    <submittedName>
        <fullName evidence="1">Uncharacterized protein</fullName>
    </submittedName>
</protein>
<dbReference type="PANTHER" id="PTHR47326:SF1">
    <property type="entry name" value="HTH PSQ-TYPE DOMAIN-CONTAINING PROTEIN"/>
    <property type="match status" value="1"/>
</dbReference>
<gene>
    <name evidence="1" type="ORF">NQ315_012579</name>
</gene>
<reference evidence="1 2" key="1">
    <citation type="journal article" date="2023" name="Insect Mol. Biol.">
        <title>Genome sequencing provides insights into the evolution of gene families encoding plant cell wall-degrading enzymes in longhorned beetles.</title>
        <authorList>
            <person name="Shin N.R."/>
            <person name="Okamura Y."/>
            <person name="Kirsch R."/>
            <person name="Pauchet Y."/>
        </authorList>
    </citation>
    <scope>NUCLEOTIDE SEQUENCE [LARGE SCALE GENOMIC DNA]</scope>
    <source>
        <strain evidence="1">EAD_L_NR</strain>
    </source>
</reference>
<dbReference type="Proteomes" id="UP001159042">
    <property type="component" value="Unassembled WGS sequence"/>
</dbReference>
<dbReference type="GO" id="GO:0003676">
    <property type="term" value="F:nucleic acid binding"/>
    <property type="evidence" value="ECO:0007669"/>
    <property type="project" value="InterPro"/>
</dbReference>
<dbReference type="InterPro" id="IPR036397">
    <property type="entry name" value="RNaseH_sf"/>
</dbReference>
<name>A0AAV8VEL2_9CUCU</name>
<evidence type="ECO:0000313" key="1">
    <source>
        <dbReference type="EMBL" id="KAJ8912507.1"/>
    </source>
</evidence>
<accession>A0AAV8VEL2</accession>